<dbReference type="OMA" id="ENWKPWP"/>
<sequence>MTSFQKTFRKSGSHHAEFHSLQGVEVKIGEKFRPPKKVTLPVGWQQRDPSAVLSLTYDFSLEKDVISKADALKASTKTEVQSSPEAHLESSSSDTPPGQNVVFSNFGNEILQPVVAPGLGHKKSDSFGGKGKNSFDLADFEGDASTPFELVELQTINDMDELKNVLQPDMIRPATSLENPSSSHADNKLNTSISTSATTISVSPSHNSLIDITGTNSFNKPSPVTKLSDAITSTNVNEAGALLVDFGDSKTSSSTHQVSAVNSDSVTTTSSCNTRLFPENRPISRGAVLPPIGHSFSSAGSQQLQGQTHSQISTHANESRDSFQGGIYSFPKTPPLQGQQAIAIGQDARTQFRQNNPPSTVSSLREPEWKVPESPELQNPGVCGRYPSPLPPIGKLDQGQRIGKVCEDRSSLPDPWPVLEESEKAFVKNIASMGFPQARVSRAVQRLGMKDSEVMEFLLAVNDLIEKKYPPDTVEVALIYNNNEKAKAAEFLELVKKYKDFGFKEDNILNCLQAANNDEEKALEYLCSLGST</sequence>
<dbReference type="PROSITE" id="PS50030">
    <property type="entry name" value="UBA"/>
    <property type="match status" value="2"/>
</dbReference>
<dbReference type="InterPro" id="IPR038870">
    <property type="entry name" value="UBAP1"/>
</dbReference>
<evidence type="ECO:0000259" key="2">
    <source>
        <dbReference type="PROSITE" id="PS50030"/>
    </source>
</evidence>
<feature type="compositionally biased region" description="Polar residues" evidence="1">
    <location>
        <begin position="307"/>
        <end position="316"/>
    </location>
</feature>
<evidence type="ECO:0008006" key="6">
    <source>
        <dbReference type="Google" id="ProtNLM"/>
    </source>
</evidence>
<dbReference type="PROSITE" id="PS51497">
    <property type="entry name" value="UMA"/>
    <property type="match status" value="1"/>
</dbReference>
<organism evidence="4 5">
    <name type="scientific">Pocillopora damicornis</name>
    <name type="common">Cauliflower coral</name>
    <name type="synonym">Millepora damicornis</name>
    <dbReference type="NCBI Taxonomy" id="46731"/>
    <lineage>
        <taxon>Eukaryota</taxon>
        <taxon>Metazoa</taxon>
        <taxon>Cnidaria</taxon>
        <taxon>Anthozoa</taxon>
        <taxon>Hexacorallia</taxon>
        <taxon>Scleractinia</taxon>
        <taxon>Astrocoeniina</taxon>
        <taxon>Pocilloporidae</taxon>
        <taxon>Pocillopora</taxon>
    </lineage>
</organism>
<comment type="caution">
    <text evidence="4">The sequence shown here is derived from an EMBL/GenBank/DDBJ whole genome shotgun (WGS) entry which is preliminary data.</text>
</comment>
<reference evidence="4 5" key="1">
    <citation type="journal article" date="2018" name="Sci. Rep.">
        <title>Comparative analysis of the Pocillopora damicornis genome highlights role of immune system in coral evolution.</title>
        <authorList>
            <person name="Cunning R."/>
            <person name="Bay R.A."/>
            <person name="Gillette P."/>
            <person name="Baker A.C."/>
            <person name="Traylor-Knowles N."/>
        </authorList>
    </citation>
    <scope>NUCLEOTIDE SEQUENCE [LARGE SCALE GENOMIC DNA]</scope>
    <source>
        <strain evidence="4">RSMAS</strain>
        <tissue evidence="4">Whole animal</tissue>
    </source>
</reference>
<feature type="domain" description="UBA" evidence="2">
    <location>
        <begin position="481"/>
        <end position="529"/>
    </location>
</feature>
<keyword evidence="5" id="KW-1185">Reference proteome</keyword>
<feature type="region of interest" description="Disordered" evidence="1">
    <location>
        <begin position="307"/>
        <end position="335"/>
    </location>
</feature>
<gene>
    <name evidence="4" type="ORF">pdam_00008321</name>
</gene>
<dbReference type="CDD" id="cd14316">
    <property type="entry name" value="UBA2_UBAP1_like"/>
    <property type="match status" value="1"/>
</dbReference>
<evidence type="ECO:0000313" key="4">
    <source>
        <dbReference type="EMBL" id="RMX48927.1"/>
    </source>
</evidence>
<dbReference type="GO" id="GO:0043162">
    <property type="term" value="P:ubiquitin-dependent protein catabolic process via the multivesicular body sorting pathway"/>
    <property type="evidence" value="ECO:0007669"/>
    <property type="project" value="InterPro"/>
</dbReference>
<dbReference type="OrthoDB" id="2018023at2759"/>
<dbReference type="AlphaFoldDB" id="A0A3M6U5Q0"/>
<dbReference type="Gene3D" id="1.20.120.1920">
    <property type="entry name" value="UBAP1 SOUBA domain"/>
    <property type="match status" value="1"/>
</dbReference>
<dbReference type="InterPro" id="IPR015940">
    <property type="entry name" value="UBA"/>
</dbReference>
<feature type="compositionally biased region" description="Low complexity" evidence="1">
    <location>
        <begin position="82"/>
        <end position="93"/>
    </location>
</feature>
<feature type="region of interest" description="Disordered" evidence="1">
    <location>
        <begin position="351"/>
        <end position="382"/>
    </location>
</feature>
<feature type="region of interest" description="Disordered" evidence="1">
    <location>
        <begin position="75"/>
        <end position="102"/>
    </location>
</feature>
<dbReference type="PANTHER" id="PTHR15960">
    <property type="entry name" value="LD44032P"/>
    <property type="match status" value="1"/>
</dbReference>
<proteinExistence type="predicted"/>
<dbReference type="InterPro" id="IPR023340">
    <property type="entry name" value="UMA"/>
</dbReference>
<name>A0A3M6U5Q0_POCDA</name>
<dbReference type="InterPro" id="IPR042575">
    <property type="entry name" value="UBAP1_C"/>
</dbReference>
<dbReference type="GO" id="GO:0000813">
    <property type="term" value="C:ESCRT I complex"/>
    <property type="evidence" value="ECO:0007669"/>
    <property type="project" value="InterPro"/>
</dbReference>
<dbReference type="STRING" id="46731.A0A3M6U5Q0"/>
<evidence type="ECO:0000259" key="3">
    <source>
        <dbReference type="PROSITE" id="PS51497"/>
    </source>
</evidence>
<dbReference type="EMBL" id="RCHS01002222">
    <property type="protein sequence ID" value="RMX48927.1"/>
    <property type="molecule type" value="Genomic_DNA"/>
</dbReference>
<dbReference type="Proteomes" id="UP000275408">
    <property type="component" value="Unassembled WGS sequence"/>
</dbReference>
<accession>A0A3M6U5Q0</accession>
<evidence type="ECO:0000313" key="5">
    <source>
        <dbReference type="Proteomes" id="UP000275408"/>
    </source>
</evidence>
<dbReference type="GO" id="GO:0043130">
    <property type="term" value="F:ubiquitin binding"/>
    <property type="evidence" value="ECO:0007669"/>
    <property type="project" value="InterPro"/>
</dbReference>
<feature type="compositionally biased region" description="Polar residues" evidence="1">
    <location>
        <begin position="351"/>
        <end position="363"/>
    </location>
</feature>
<dbReference type="SMART" id="SM00165">
    <property type="entry name" value="UBA"/>
    <property type="match status" value="2"/>
</dbReference>
<evidence type="ECO:0000256" key="1">
    <source>
        <dbReference type="SAM" id="MobiDB-lite"/>
    </source>
</evidence>
<protein>
    <recommendedName>
        <fullName evidence="6">UBA domain-containing protein</fullName>
    </recommendedName>
</protein>
<feature type="domain" description="UBA" evidence="2">
    <location>
        <begin position="420"/>
        <end position="461"/>
    </location>
</feature>
<feature type="domain" description="UMA" evidence="3">
    <location>
        <begin position="21"/>
        <end position="66"/>
    </location>
</feature>
<dbReference type="PANTHER" id="PTHR15960:SF5">
    <property type="entry name" value="LD44032P"/>
    <property type="match status" value="1"/>
</dbReference>